<name>A0A2B0MW35_BACCE</name>
<dbReference type="AlphaFoldDB" id="A0A2B0MW35"/>
<dbReference type="Proteomes" id="UP000242656">
    <property type="component" value="Unassembled WGS sequence"/>
</dbReference>
<gene>
    <name evidence="2" type="ORF">COI93_07320</name>
</gene>
<organism evidence="2 3">
    <name type="scientific">Bacillus cereus</name>
    <dbReference type="NCBI Taxonomy" id="1396"/>
    <lineage>
        <taxon>Bacteria</taxon>
        <taxon>Bacillati</taxon>
        <taxon>Bacillota</taxon>
        <taxon>Bacilli</taxon>
        <taxon>Bacillales</taxon>
        <taxon>Bacillaceae</taxon>
        <taxon>Bacillus</taxon>
        <taxon>Bacillus cereus group</taxon>
    </lineage>
</organism>
<evidence type="ECO:0000313" key="3">
    <source>
        <dbReference type="Proteomes" id="UP000242656"/>
    </source>
</evidence>
<dbReference type="EMBL" id="NUWN01000024">
    <property type="protein sequence ID" value="PFK45770.1"/>
    <property type="molecule type" value="Genomic_DNA"/>
</dbReference>
<evidence type="ECO:0000313" key="2">
    <source>
        <dbReference type="EMBL" id="PFK45770.1"/>
    </source>
</evidence>
<feature type="domain" description="YcdB/YcdC repeated" evidence="1">
    <location>
        <begin position="7"/>
        <end position="151"/>
    </location>
</feature>
<protein>
    <submittedName>
        <fullName evidence="2">DUF4901 domain-containing protein</fullName>
    </submittedName>
</protein>
<accession>A0A2B0MW35</accession>
<dbReference type="RefSeq" id="WP_098490262.1">
    <property type="nucleotide sequence ID" value="NZ_NUWN01000024.1"/>
</dbReference>
<sequence length="498" mass="58560">MMTQKNEERKKQVVHIIEIPNEYNLVVDDQETVDDPFHVLFWEHQDAEEKKIRISLNRHTGELIELDIDDEDYFQVQDEGTGEERAKEIADLFVKKYIPNEYKDYTYTYVKEWCGMPEVHYLQEVNGYPLPNTDCVVRIHPSGNVIAFQHYHGLKEKPIWPESIVDEKLVLKALKDRQNMRLVFAHLLPETCQYENGKEVNGYRLVYEPEPSVAFIDASTGKDLHEPEHYQSPPTVAISASKNNSKQETDVFRLLTFDEKQFVKISEDECENEIRMKFVPREELESEQEENQTYLLEDLYKKYSPMMKYENPVLIEIDKESGTLLNYFNLASGGDRKVILSREECLEKALRFLEQVIPNVEEYLRLWDNYEEEESPGRFCFDVHVNDIPVDCLLVMINIDTATGNIMMYSGISKSLIEGLCSYETNAKISKEQALATYRNALRVELQWHENHDTDPSKYELIYKQTTTESSEAYHIDYFMRREIRYIDAHTGEVIWSK</sequence>
<feature type="domain" description="YcdB/YcdC repeated" evidence="1">
    <location>
        <begin position="283"/>
        <end position="411"/>
    </location>
</feature>
<dbReference type="Pfam" id="PF16244">
    <property type="entry name" value="DUF4901"/>
    <property type="match status" value="2"/>
</dbReference>
<comment type="caution">
    <text evidence="2">The sequence shown here is derived from an EMBL/GenBank/DDBJ whole genome shotgun (WGS) entry which is preliminary data.</text>
</comment>
<evidence type="ECO:0000259" key="1">
    <source>
        <dbReference type="Pfam" id="PF16244"/>
    </source>
</evidence>
<reference evidence="2 3" key="1">
    <citation type="submission" date="2017-09" db="EMBL/GenBank/DDBJ databases">
        <title>Large-scale bioinformatics analysis of Bacillus genomes uncovers conserved roles of natural products in bacterial physiology.</title>
        <authorList>
            <consortium name="Agbiome Team Llc"/>
            <person name="Bleich R.M."/>
            <person name="Grubbs K.J."/>
            <person name="Santa Maria K.C."/>
            <person name="Allen S.E."/>
            <person name="Farag S."/>
            <person name="Shank E.A."/>
            <person name="Bowers A."/>
        </authorList>
    </citation>
    <scope>NUCLEOTIDE SEQUENCE [LARGE SCALE GENOMIC DNA]</scope>
    <source>
        <strain evidence="2 3">AFS083043</strain>
    </source>
</reference>
<proteinExistence type="predicted"/>
<dbReference type="InterPro" id="IPR032599">
    <property type="entry name" value="YcdB/YcdC_rep_domain"/>
</dbReference>